<organism evidence="2 3">
    <name type="scientific">Plebeiibacterium sediminum</name>
    <dbReference type="NCBI Taxonomy" id="2992112"/>
    <lineage>
        <taxon>Bacteria</taxon>
        <taxon>Pseudomonadati</taxon>
        <taxon>Bacteroidota</taxon>
        <taxon>Bacteroidia</taxon>
        <taxon>Marinilabiliales</taxon>
        <taxon>Marinilabiliaceae</taxon>
        <taxon>Plebeiibacterium</taxon>
    </lineage>
</organism>
<evidence type="ECO:0000313" key="3">
    <source>
        <dbReference type="Proteomes" id="UP001209229"/>
    </source>
</evidence>
<dbReference type="AlphaFoldDB" id="A0AAE3MAT8"/>
<evidence type="ECO:0000256" key="1">
    <source>
        <dbReference type="SAM" id="Phobius"/>
    </source>
</evidence>
<sequence>MDFLIIITAILIVISMNILIVNAIIRKTVNKLIIPKLTELSLQFISIKRIGFMKTGNFPEHTISMNPFNQFGNFKMTLYRNISYQNKNNKQRDITVRINWNLFKKTTIDFKPVLK</sequence>
<reference evidence="2" key="1">
    <citation type="submission" date="2022-10" db="EMBL/GenBank/DDBJ databases">
        <authorList>
            <person name="Yu W.X."/>
        </authorList>
    </citation>
    <scope>NUCLEOTIDE SEQUENCE</scope>
    <source>
        <strain evidence="2">AAT</strain>
    </source>
</reference>
<keyword evidence="1" id="KW-0812">Transmembrane</keyword>
<keyword evidence="1" id="KW-1133">Transmembrane helix</keyword>
<name>A0AAE3MAT8_9BACT</name>
<accession>A0AAE3MAT8</accession>
<dbReference type="Proteomes" id="UP001209229">
    <property type="component" value="Unassembled WGS sequence"/>
</dbReference>
<keyword evidence="1" id="KW-0472">Membrane</keyword>
<keyword evidence="3" id="KW-1185">Reference proteome</keyword>
<evidence type="ECO:0000313" key="2">
    <source>
        <dbReference type="EMBL" id="MCW3789625.1"/>
    </source>
</evidence>
<comment type="caution">
    <text evidence="2">The sequence shown here is derived from an EMBL/GenBank/DDBJ whole genome shotgun (WGS) entry which is preliminary data.</text>
</comment>
<dbReference type="EMBL" id="JAPDPJ010000143">
    <property type="protein sequence ID" value="MCW3789625.1"/>
    <property type="molecule type" value="Genomic_DNA"/>
</dbReference>
<dbReference type="RefSeq" id="WP_301193173.1">
    <property type="nucleotide sequence ID" value="NZ_JAPDPJ010000143.1"/>
</dbReference>
<proteinExistence type="predicted"/>
<gene>
    <name evidence="2" type="ORF">OM075_24405</name>
</gene>
<protein>
    <submittedName>
        <fullName evidence="2">Uncharacterized protein</fullName>
    </submittedName>
</protein>
<feature type="transmembrane region" description="Helical" evidence="1">
    <location>
        <begin position="6"/>
        <end position="25"/>
    </location>
</feature>